<feature type="region of interest" description="Disordered" evidence="1">
    <location>
        <begin position="1"/>
        <end position="21"/>
    </location>
</feature>
<dbReference type="Proteomes" id="UP000007305">
    <property type="component" value="Chromosome 10"/>
</dbReference>
<evidence type="ECO:0000256" key="1">
    <source>
        <dbReference type="SAM" id="MobiDB-lite"/>
    </source>
</evidence>
<reference evidence="3" key="1">
    <citation type="journal article" date="2009" name="Science">
        <title>The B73 maize genome: complexity, diversity, and dynamics.</title>
        <authorList>
            <person name="Schnable P.S."/>
            <person name="Ware D."/>
            <person name="Fulton R.S."/>
            <person name="Stein J.C."/>
            <person name="Wei F."/>
            <person name="Pasternak S."/>
            <person name="Liang C."/>
            <person name="Zhang J."/>
            <person name="Fulton L."/>
            <person name="Graves T.A."/>
            <person name="Minx P."/>
            <person name="Reily A.D."/>
            <person name="Courtney L."/>
            <person name="Kruchowski S.S."/>
            <person name="Tomlinson C."/>
            <person name="Strong C."/>
            <person name="Delehaunty K."/>
            <person name="Fronick C."/>
            <person name="Courtney B."/>
            <person name="Rock S.M."/>
            <person name="Belter E."/>
            <person name="Du F."/>
            <person name="Kim K."/>
            <person name="Abbott R.M."/>
            <person name="Cotton M."/>
            <person name="Levy A."/>
            <person name="Marchetto P."/>
            <person name="Ochoa K."/>
            <person name="Jackson S.M."/>
            <person name="Gillam B."/>
            <person name="Chen W."/>
            <person name="Yan L."/>
            <person name="Higginbotham J."/>
            <person name="Cardenas M."/>
            <person name="Waligorski J."/>
            <person name="Applebaum E."/>
            <person name="Phelps L."/>
            <person name="Falcone J."/>
            <person name="Kanchi K."/>
            <person name="Thane T."/>
            <person name="Scimone A."/>
            <person name="Thane N."/>
            <person name="Henke J."/>
            <person name="Wang T."/>
            <person name="Ruppert J."/>
            <person name="Shah N."/>
            <person name="Rotter K."/>
            <person name="Hodges J."/>
            <person name="Ingenthron E."/>
            <person name="Cordes M."/>
            <person name="Kohlberg S."/>
            <person name="Sgro J."/>
            <person name="Delgado B."/>
            <person name="Mead K."/>
            <person name="Chinwalla A."/>
            <person name="Leonard S."/>
            <person name="Crouse K."/>
            <person name="Collura K."/>
            <person name="Kudrna D."/>
            <person name="Currie J."/>
            <person name="He R."/>
            <person name="Angelova A."/>
            <person name="Rajasekar S."/>
            <person name="Mueller T."/>
            <person name="Lomeli R."/>
            <person name="Scara G."/>
            <person name="Ko A."/>
            <person name="Delaney K."/>
            <person name="Wissotski M."/>
            <person name="Lopez G."/>
            <person name="Campos D."/>
            <person name="Braidotti M."/>
            <person name="Ashley E."/>
            <person name="Golser W."/>
            <person name="Kim H."/>
            <person name="Lee S."/>
            <person name="Lin J."/>
            <person name="Dujmic Z."/>
            <person name="Kim W."/>
            <person name="Talag J."/>
            <person name="Zuccolo A."/>
            <person name="Fan C."/>
            <person name="Sebastian A."/>
            <person name="Kramer M."/>
            <person name="Spiegel L."/>
            <person name="Nascimento L."/>
            <person name="Zutavern T."/>
            <person name="Miller B."/>
            <person name="Ambroise C."/>
            <person name="Muller S."/>
            <person name="Spooner W."/>
            <person name="Narechania A."/>
            <person name="Ren L."/>
            <person name="Wei S."/>
            <person name="Kumari S."/>
            <person name="Faga B."/>
            <person name="Levy M.J."/>
            <person name="McMahan L."/>
            <person name="Van Buren P."/>
            <person name="Vaughn M.W."/>
            <person name="Ying K."/>
            <person name="Yeh C.-T."/>
            <person name="Emrich S.J."/>
            <person name="Jia Y."/>
            <person name="Kalyanaraman A."/>
            <person name="Hsia A.-P."/>
            <person name="Barbazuk W.B."/>
            <person name="Baucom R.S."/>
            <person name="Brutnell T.P."/>
            <person name="Carpita N.C."/>
            <person name="Chaparro C."/>
            <person name="Chia J.-M."/>
            <person name="Deragon J.-M."/>
            <person name="Estill J.C."/>
            <person name="Fu Y."/>
            <person name="Jeddeloh J.A."/>
            <person name="Han Y."/>
            <person name="Lee H."/>
            <person name="Li P."/>
            <person name="Lisch D.R."/>
            <person name="Liu S."/>
            <person name="Liu Z."/>
            <person name="Nagel D.H."/>
            <person name="McCann M.C."/>
            <person name="SanMiguel P."/>
            <person name="Myers A.M."/>
            <person name="Nettleton D."/>
            <person name="Nguyen J."/>
            <person name="Penning B.W."/>
            <person name="Ponnala L."/>
            <person name="Schneider K.L."/>
            <person name="Schwartz D.C."/>
            <person name="Sharma A."/>
            <person name="Soderlund C."/>
            <person name="Springer N.M."/>
            <person name="Sun Q."/>
            <person name="Wang H."/>
            <person name="Waterman M."/>
            <person name="Westerman R."/>
            <person name="Wolfgruber T.K."/>
            <person name="Yang L."/>
            <person name="Yu Y."/>
            <person name="Zhang L."/>
            <person name="Zhou S."/>
            <person name="Zhu Q."/>
            <person name="Bennetzen J.L."/>
            <person name="Dawe R.K."/>
            <person name="Jiang J."/>
            <person name="Jiang N."/>
            <person name="Presting G.G."/>
            <person name="Wessler S.R."/>
            <person name="Aluru S."/>
            <person name="Martienssen R.A."/>
            <person name="Clifton S.W."/>
            <person name="McCombie W.R."/>
            <person name="Wing R.A."/>
            <person name="Wilson R.K."/>
        </authorList>
    </citation>
    <scope>NUCLEOTIDE SEQUENCE [LARGE SCALE GENOMIC DNA]</scope>
    <source>
        <strain evidence="3">cv. B73</strain>
    </source>
</reference>
<name>A0A804RLA3_MAIZE</name>
<accession>A0A804RLA3</accession>
<feature type="compositionally biased region" description="Basic and acidic residues" evidence="1">
    <location>
        <begin position="241"/>
        <end position="295"/>
    </location>
</feature>
<protein>
    <submittedName>
        <fullName evidence="2">Uncharacterized protein</fullName>
    </submittedName>
</protein>
<dbReference type="AlphaFoldDB" id="A0A804RLA3"/>
<dbReference type="InParanoid" id="A0A804RLA3"/>
<feature type="region of interest" description="Disordered" evidence="1">
    <location>
        <begin position="365"/>
        <end position="386"/>
    </location>
</feature>
<dbReference type="Gramene" id="Zm00001eb427220_T001">
    <property type="protein sequence ID" value="Zm00001eb427220_P001"/>
    <property type="gene ID" value="Zm00001eb427220"/>
</dbReference>
<feature type="compositionally biased region" description="Polar residues" evidence="1">
    <location>
        <begin position="1"/>
        <end position="11"/>
    </location>
</feature>
<keyword evidence="3" id="KW-1185">Reference proteome</keyword>
<dbReference type="EnsemblPlants" id="Zm00001eb427220_T001">
    <property type="protein sequence ID" value="Zm00001eb427220_P001"/>
    <property type="gene ID" value="Zm00001eb427220"/>
</dbReference>
<organism evidence="2 3">
    <name type="scientific">Zea mays</name>
    <name type="common">Maize</name>
    <dbReference type="NCBI Taxonomy" id="4577"/>
    <lineage>
        <taxon>Eukaryota</taxon>
        <taxon>Viridiplantae</taxon>
        <taxon>Streptophyta</taxon>
        <taxon>Embryophyta</taxon>
        <taxon>Tracheophyta</taxon>
        <taxon>Spermatophyta</taxon>
        <taxon>Magnoliopsida</taxon>
        <taxon>Liliopsida</taxon>
        <taxon>Poales</taxon>
        <taxon>Poaceae</taxon>
        <taxon>PACMAD clade</taxon>
        <taxon>Panicoideae</taxon>
        <taxon>Andropogonodae</taxon>
        <taxon>Andropogoneae</taxon>
        <taxon>Tripsacinae</taxon>
        <taxon>Zea</taxon>
    </lineage>
</organism>
<reference evidence="2" key="3">
    <citation type="submission" date="2021-05" db="UniProtKB">
        <authorList>
            <consortium name="EnsemblPlants"/>
        </authorList>
    </citation>
    <scope>IDENTIFICATION</scope>
    <source>
        <strain evidence="2">cv. B73</strain>
    </source>
</reference>
<reference evidence="2" key="2">
    <citation type="submission" date="2019-07" db="EMBL/GenBank/DDBJ databases">
        <authorList>
            <person name="Seetharam A."/>
            <person name="Woodhouse M."/>
            <person name="Cannon E."/>
        </authorList>
    </citation>
    <scope>NUCLEOTIDE SEQUENCE [LARGE SCALE GENOMIC DNA]</scope>
    <source>
        <strain evidence="2">cv. B73</strain>
    </source>
</reference>
<evidence type="ECO:0000313" key="2">
    <source>
        <dbReference type="EnsemblPlants" id="Zm00001eb427220_P001"/>
    </source>
</evidence>
<sequence>MNRSRSSNAGTALSGDGIEEIVPGTAAAKEVVGRPERVEWARPAGVQPQPRLPLPAPVQQADRTGVQLPALARHVVAAEPVLVPPVPHGLDLAGEHQEERREGAQLVNPGLLLLHLHPVFQLRGVPAGAPPVQVDDHYPGVEVAGGARPVGEDGGVLGVAPERVGEVGGEVGVAVLGGSEGGVGAEVGGPEAGDVVDHEEVGVEVEHAGDGARQEVREVDASVVEGLVERAPDGGGDLAPDEARVEAVHGGRERGEGGRQRAAERGEAARRGRRGGHEVEGDGLRARGVAEHGEDAGEGAPQVGGVQRHRDVDRRRARAGRAVAERRSLPELRKLPAASGRRRRARCGEEDHGEDAHCAHWVPFSYPPPPGESDGYGCGEDEIGRV</sequence>
<evidence type="ECO:0000313" key="3">
    <source>
        <dbReference type="Proteomes" id="UP000007305"/>
    </source>
</evidence>
<proteinExistence type="predicted"/>
<feature type="region of interest" description="Disordered" evidence="1">
    <location>
        <begin position="230"/>
        <end position="314"/>
    </location>
</feature>